<dbReference type="AlphaFoldDB" id="A0A5B7D6S9"/>
<organism evidence="1 2">
    <name type="scientific">Portunus trituberculatus</name>
    <name type="common">Swimming crab</name>
    <name type="synonym">Neptunus trituberculatus</name>
    <dbReference type="NCBI Taxonomy" id="210409"/>
    <lineage>
        <taxon>Eukaryota</taxon>
        <taxon>Metazoa</taxon>
        <taxon>Ecdysozoa</taxon>
        <taxon>Arthropoda</taxon>
        <taxon>Crustacea</taxon>
        <taxon>Multicrustacea</taxon>
        <taxon>Malacostraca</taxon>
        <taxon>Eumalacostraca</taxon>
        <taxon>Eucarida</taxon>
        <taxon>Decapoda</taxon>
        <taxon>Pleocyemata</taxon>
        <taxon>Brachyura</taxon>
        <taxon>Eubrachyura</taxon>
        <taxon>Portunoidea</taxon>
        <taxon>Portunidae</taxon>
        <taxon>Portuninae</taxon>
        <taxon>Portunus</taxon>
    </lineage>
</organism>
<name>A0A5B7D6S9_PORTR</name>
<evidence type="ECO:0000313" key="2">
    <source>
        <dbReference type="Proteomes" id="UP000324222"/>
    </source>
</evidence>
<sequence>MCGPPGTTLFIAEWSWYSAVVSEEAEPLLPDCYTALSSAPQHSVPLFFLTHQLETIKATHSCQDAIIVGDLNQYLVNSLHGADSSSRAH</sequence>
<accession>A0A5B7D6S9</accession>
<keyword evidence="2" id="KW-1185">Reference proteome</keyword>
<protein>
    <submittedName>
        <fullName evidence="1">Uncharacterized protein</fullName>
    </submittedName>
</protein>
<evidence type="ECO:0000313" key="1">
    <source>
        <dbReference type="EMBL" id="MPC16975.1"/>
    </source>
</evidence>
<proteinExistence type="predicted"/>
<gene>
    <name evidence="1" type="ORF">E2C01_009819</name>
</gene>
<dbReference type="Proteomes" id="UP000324222">
    <property type="component" value="Unassembled WGS sequence"/>
</dbReference>
<comment type="caution">
    <text evidence="1">The sequence shown here is derived from an EMBL/GenBank/DDBJ whole genome shotgun (WGS) entry which is preliminary data.</text>
</comment>
<reference evidence="1 2" key="1">
    <citation type="submission" date="2019-05" db="EMBL/GenBank/DDBJ databases">
        <title>Another draft genome of Portunus trituberculatus and its Hox gene families provides insights of decapod evolution.</title>
        <authorList>
            <person name="Jeong J.-H."/>
            <person name="Song I."/>
            <person name="Kim S."/>
            <person name="Choi T."/>
            <person name="Kim D."/>
            <person name="Ryu S."/>
            <person name="Kim W."/>
        </authorList>
    </citation>
    <scope>NUCLEOTIDE SEQUENCE [LARGE SCALE GENOMIC DNA]</scope>
    <source>
        <tissue evidence="1">Muscle</tissue>
    </source>
</reference>
<dbReference type="EMBL" id="VSRR010000552">
    <property type="protein sequence ID" value="MPC16975.1"/>
    <property type="molecule type" value="Genomic_DNA"/>
</dbReference>